<evidence type="ECO:0000313" key="2">
    <source>
        <dbReference type="Proteomes" id="UP001150581"/>
    </source>
</evidence>
<keyword evidence="2" id="KW-1185">Reference proteome</keyword>
<sequence>MGNTQSNLPTYYNADPTNDAYAHSLTGYVDLASEALGAKVVRASNERFGAASNLIKAQEPQLAQNTKCSAAKGELDAWVTRRHNPETDWAVIRLGSIGSVAGFNIDTRGLDGEHASQVSIQGCLAPENSAVDSRGDIEDVNWEELLPAIEIAPNSKHTLALWTPTAAVNFVRITLHPDGGVARLRILGTVAVNPEAVGETDLASVNAGACVIMASDEKLGAKENLILPGRATADSPETLGWKTRRSRSDDHTDWAIVQLGEPGFLTRIELDTGLYDGDQPAAASVQACYTEMANPERDPQCFWYQIVPRTELNGSKVHKIDVSLNDVPFSHIKLVVHPDGGVSRLRAYGQRVKEIEEEAAREEAEAAAEAALAAEIGLESETPSTASENEEATEEATGEAAEEAAEDQQQAKVVAEEVIVVEITESETAADETAADIVTAAFIEAEAISSAAESTTKSLIDVTVTEVPVVAETSSNNQEAIISSKKADRVDKADKQDVPSTPPRKKQNKPRKNSGSESEVPAKDQFSSRAGELIQSLTSPMPIRKRANTRSRVEEDTDEGSTNTVDSQPKRPRRKPKSRNQTAAN</sequence>
<dbReference type="EMBL" id="JANBPG010002500">
    <property type="protein sequence ID" value="KAJ1885546.1"/>
    <property type="molecule type" value="Genomic_DNA"/>
</dbReference>
<name>A0ACC1I1J1_9FUNG</name>
<comment type="caution">
    <text evidence="1">The sequence shown here is derived from an EMBL/GenBank/DDBJ whole genome shotgun (WGS) entry which is preliminary data.</text>
</comment>
<accession>A0ACC1I1J1</accession>
<dbReference type="Proteomes" id="UP001150581">
    <property type="component" value="Unassembled WGS sequence"/>
</dbReference>
<reference evidence="1" key="1">
    <citation type="submission" date="2022-07" db="EMBL/GenBank/DDBJ databases">
        <title>Phylogenomic reconstructions and comparative analyses of Kickxellomycotina fungi.</title>
        <authorList>
            <person name="Reynolds N.K."/>
            <person name="Stajich J.E."/>
            <person name="Barry K."/>
            <person name="Grigoriev I.V."/>
            <person name="Crous P."/>
            <person name="Smith M.E."/>
        </authorList>
    </citation>
    <scope>NUCLEOTIDE SEQUENCE</scope>
    <source>
        <strain evidence="1">Benny 63K</strain>
    </source>
</reference>
<proteinExistence type="predicted"/>
<gene>
    <name evidence="1" type="primary">DAL2_4</name>
    <name evidence="1" type="ORF">LPJ66_010065</name>
</gene>
<organism evidence="1 2">
    <name type="scientific">Kickxella alabastrina</name>
    <dbReference type="NCBI Taxonomy" id="61397"/>
    <lineage>
        <taxon>Eukaryota</taxon>
        <taxon>Fungi</taxon>
        <taxon>Fungi incertae sedis</taxon>
        <taxon>Zoopagomycota</taxon>
        <taxon>Kickxellomycotina</taxon>
        <taxon>Kickxellomycetes</taxon>
        <taxon>Kickxellales</taxon>
        <taxon>Kickxellaceae</taxon>
        <taxon>Kickxella</taxon>
    </lineage>
</organism>
<protein>
    <submittedName>
        <fullName evidence="1">Allantoicase</fullName>
    </submittedName>
</protein>
<evidence type="ECO:0000313" key="1">
    <source>
        <dbReference type="EMBL" id="KAJ1885546.1"/>
    </source>
</evidence>